<dbReference type="InterPro" id="IPR039420">
    <property type="entry name" value="WalR-like"/>
</dbReference>
<dbReference type="Pfam" id="PF00072">
    <property type="entry name" value="Response_reg"/>
    <property type="match status" value="1"/>
</dbReference>
<dbReference type="InterPro" id="IPR058245">
    <property type="entry name" value="NreC/VraR/RcsB-like_REC"/>
</dbReference>
<dbReference type="Gene3D" id="3.40.50.2300">
    <property type="match status" value="1"/>
</dbReference>
<dbReference type="InterPro" id="IPR001789">
    <property type="entry name" value="Sig_transdc_resp-reg_receiver"/>
</dbReference>
<evidence type="ECO:0000259" key="7">
    <source>
        <dbReference type="PROSITE" id="PS50110"/>
    </source>
</evidence>
<dbReference type="SMART" id="SM00448">
    <property type="entry name" value="REC"/>
    <property type="match status" value="1"/>
</dbReference>
<feature type="domain" description="HTH luxR-type" evidence="6">
    <location>
        <begin position="142"/>
        <end position="207"/>
    </location>
</feature>
<dbReference type="PANTHER" id="PTHR43214">
    <property type="entry name" value="TWO-COMPONENT RESPONSE REGULATOR"/>
    <property type="match status" value="1"/>
</dbReference>
<dbReference type="PROSITE" id="PS00622">
    <property type="entry name" value="HTH_LUXR_1"/>
    <property type="match status" value="1"/>
</dbReference>
<evidence type="ECO:0000256" key="3">
    <source>
        <dbReference type="ARBA" id="ARBA00023125"/>
    </source>
</evidence>
<evidence type="ECO:0000313" key="9">
    <source>
        <dbReference type="Proteomes" id="UP000534783"/>
    </source>
</evidence>
<dbReference type="Proteomes" id="UP000534783">
    <property type="component" value="Unassembled WGS sequence"/>
</dbReference>
<dbReference type="Pfam" id="PF00196">
    <property type="entry name" value="GerE"/>
    <property type="match status" value="1"/>
</dbReference>
<proteinExistence type="predicted"/>
<feature type="modified residue" description="4-aspartylphosphate" evidence="5">
    <location>
        <position position="54"/>
    </location>
</feature>
<keyword evidence="1 5" id="KW-0597">Phosphoprotein</keyword>
<dbReference type="SUPFAM" id="SSF46894">
    <property type="entry name" value="C-terminal effector domain of the bipartite response regulators"/>
    <property type="match status" value="1"/>
</dbReference>
<sequence>MIKILIADDHAIVRRGLKQILTETSDMVVAGEAHNGQELLEKMRSDQWDVIVLDISMPGRGGLDILKQLKSERPKLPVLMLTIHPEDQYAVRVLRAGASGYLTKESAPDHLVEAIRKVARGGKYISPHLAERLAFNLESISERPLHEALSDREFQVLRLIASGKTVKEIGEELSLSVKTISTYRTRILEKMKMKNNAEMTHYAIQQKLVE</sequence>
<evidence type="ECO:0000259" key="6">
    <source>
        <dbReference type="PROSITE" id="PS50043"/>
    </source>
</evidence>
<organism evidence="8 9">
    <name type="scientific">Candidatus Manganitrophus noduliformans</name>
    <dbReference type="NCBI Taxonomy" id="2606439"/>
    <lineage>
        <taxon>Bacteria</taxon>
        <taxon>Pseudomonadati</taxon>
        <taxon>Nitrospirota</taxon>
        <taxon>Nitrospiria</taxon>
        <taxon>Candidatus Troglogloeales</taxon>
        <taxon>Candidatus Manganitrophaceae</taxon>
        <taxon>Candidatus Manganitrophus</taxon>
    </lineage>
</organism>
<gene>
    <name evidence="8" type="ORF">MNODULE_03085</name>
</gene>
<comment type="caution">
    <text evidence="8">The sequence shown here is derived from an EMBL/GenBank/DDBJ whole genome shotgun (WGS) entry which is preliminary data.</text>
</comment>
<dbReference type="PROSITE" id="PS50043">
    <property type="entry name" value="HTH_LUXR_2"/>
    <property type="match status" value="1"/>
</dbReference>
<name>A0A7X6DM29_9BACT</name>
<keyword evidence="2" id="KW-0805">Transcription regulation</keyword>
<accession>A0A7X6DM29</accession>
<dbReference type="CDD" id="cd06170">
    <property type="entry name" value="LuxR_C_like"/>
    <property type="match status" value="1"/>
</dbReference>
<evidence type="ECO:0000256" key="1">
    <source>
        <dbReference type="ARBA" id="ARBA00022553"/>
    </source>
</evidence>
<dbReference type="PANTHER" id="PTHR43214:SF41">
    <property type="entry name" value="NITRATE_NITRITE RESPONSE REGULATOR PROTEIN NARP"/>
    <property type="match status" value="1"/>
</dbReference>
<dbReference type="RefSeq" id="WP_168058019.1">
    <property type="nucleotide sequence ID" value="NZ_VTOW01000001.1"/>
</dbReference>
<dbReference type="GO" id="GO:0006355">
    <property type="term" value="P:regulation of DNA-templated transcription"/>
    <property type="evidence" value="ECO:0007669"/>
    <property type="project" value="InterPro"/>
</dbReference>
<dbReference type="EMBL" id="VTOW01000001">
    <property type="protein sequence ID" value="NKE69732.1"/>
    <property type="molecule type" value="Genomic_DNA"/>
</dbReference>
<dbReference type="GO" id="GO:0000160">
    <property type="term" value="P:phosphorelay signal transduction system"/>
    <property type="evidence" value="ECO:0007669"/>
    <property type="project" value="InterPro"/>
</dbReference>
<keyword evidence="9" id="KW-1185">Reference proteome</keyword>
<dbReference type="SUPFAM" id="SSF52172">
    <property type="entry name" value="CheY-like"/>
    <property type="match status" value="1"/>
</dbReference>
<dbReference type="CDD" id="cd17535">
    <property type="entry name" value="REC_NarL-like"/>
    <property type="match status" value="1"/>
</dbReference>
<dbReference type="AlphaFoldDB" id="A0A7X6DM29"/>
<dbReference type="InterPro" id="IPR000792">
    <property type="entry name" value="Tscrpt_reg_LuxR_C"/>
</dbReference>
<evidence type="ECO:0000313" key="8">
    <source>
        <dbReference type="EMBL" id="NKE69732.1"/>
    </source>
</evidence>
<protein>
    <submittedName>
        <fullName evidence="8">Response regulator transcription factor</fullName>
    </submittedName>
</protein>
<keyword evidence="4" id="KW-0804">Transcription</keyword>
<evidence type="ECO:0000256" key="4">
    <source>
        <dbReference type="ARBA" id="ARBA00023163"/>
    </source>
</evidence>
<keyword evidence="3" id="KW-0238">DNA-binding</keyword>
<dbReference type="SMART" id="SM00421">
    <property type="entry name" value="HTH_LUXR"/>
    <property type="match status" value="1"/>
</dbReference>
<evidence type="ECO:0000256" key="2">
    <source>
        <dbReference type="ARBA" id="ARBA00023015"/>
    </source>
</evidence>
<evidence type="ECO:0000256" key="5">
    <source>
        <dbReference type="PROSITE-ProRule" id="PRU00169"/>
    </source>
</evidence>
<dbReference type="InterPro" id="IPR016032">
    <property type="entry name" value="Sig_transdc_resp-reg_C-effctor"/>
</dbReference>
<dbReference type="PRINTS" id="PR00038">
    <property type="entry name" value="HTHLUXR"/>
</dbReference>
<reference evidence="8 9" key="1">
    <citation type="journal article" date="2020" name="Nature">
        <title>Bacterial chemolithoautotrophy via manganese oxidation.</title>
        <authorList>
            <person name="Yu H."/>
            <person name="Leadbetter J.R."/>
        </authorList>
    </citation>
    <scope>NUCLEOTIDE SEQUENCE [LARGE SCALE GENOMIC DNA]</scope>
    <source>
        <strain evidence="8 9">Mn-1</strain>
    </source>
</reference>
<dbReference type="InterPro" id="IPR011006">
    <property type="entry name" value="CheY-like_superfamily"/>
</dbReference>
<dbReference type="PROSITE" id="PS50110">
    <property type="entry name" value="RESPONSE_REGULATORY"/>
    <property type="match status" value="1"/>
</dbReference>
<dbReference type="GO" id="GO:0003677">
    <property type="term" value="F:DNA binding"/>
    <property type="evidence" value="ECO:0007669"/>
    <property type="project" value="UniProtKB-KW"/>
</dbReference>
<feature type="domain" description="Response regulatory" evidence="7">
    <location>
        <begin position="3"/>
        <end position="119"/>
    </location>
</feature>